<reference evidence="1" key="1">
    <citation type="submission" date="2023-10" db="EMBL/GenBank/DDBJ databases">
        <authorList>
            <person name="Domelevo Entfellner J.-B."/>
        </authorList>
    </citation>
    <scope>NUCLEOTIDE SEQUENCE</scope>
</reference>
<dbReference type="Proteomes" id="UP001189624">
    <property type="component" value="Chromosome 8"/>
</dbReference>
<dbReference type="EMBL" id="OY731405">
    <property type="protein sequence ID" value="CAJ1971480.1"/>
    <property type="molecule type" value="Genomic_DNA"/>
</dbReference>
<keyword evidence="2" id="KW-1185">Reference proteome</keyword>
<gene>
    <name evidence="1" type="ORF">AYBTSS11_LOCUS23481</name>
</gene>
<dbReference type="AlphaFoldDB" id="A0AA86T4F8"/>
<evidence type="ECO:0000313" key="2">
    <source>
        <dbReference type="Proteomes" id="UP001189624"/>
    </source>
</evidence>
<dbReference type="Gramene" id="rna-AYBTSS11_LOCUS23481">
    <property type="protein sequence ID" value="CAJ1971480.1"/>
    <property type="gene ID" value="gene-AYBTSS11_LOCUS23481"/>
</dbReference>
<protein>
    <submittedName>
        <fullName evidence="1">Uncharacterized protein</fullName>
    </submittedName>
</protein>
<accession>A0AA86T4F8</accession>
<name>A0AA86T4F8_9FABA</name>
<evidence type="ECO:0000313" key="1">
    <source>
        <dbReference type="EMBL" id="CAJ1971480.1"/>
    </source>
</evidence>
<organism evidence="1 2">
    <name type="scientific">Sphenostylis stenocarpa</name>
    <dbReference type="NCBI Taxonomy" id="92480"/>
    <lineage>
        <taxon>Eukaryota</taxon>
        <taxon>Viridiplantae</taxon>
        <taxon>Streptophyta</taxon>
        <taxon>Embryophyta</taxon>
        <taxon>Tracheophyta</taxon>
        <taxon>Spermatophyta</taxon>
        <taxon>Magnoliopsida</taxon>
        <taxon>eudicotyledons</taxon>
        <taxon>Gunneridae</taxon>
        <taxon>Pentapetalae</taxon>
        <taxon>rosids</taxon>
        <taxon>fabids</taxon>
        <taxon>Fabales</taxon>
        <taxon>Fabaceae</taxon>
        <taxon>Papilionoideae</taxon>
        <taxon>50 kb inversion clade</taxon>
        <taxon>NPAAA clade</taxon>
        <taxon>indigoferoid/millettioid clade</taxon>
        <taxon>Phaseoleae</taxon>
        <taxon>Sphenostylis</taxon>
    </lineage>
</organism>
<proteinExistence type="predicted"/>
<sequence>MKGDGANCIMINQDLHIDILGILMEYILDEACDIDMKTKFKRKNCWPKTDKRTINDQGKSTGVLPFSNIPE</sequence>